<evidence type="ECO:0000256" key="3">
    <source>
        <dbReference type="ARBA" id="ARBA00022845"/>
    </source>
</evidence>
<evidence type="ECO:0000256" key="8">
    <source>
        <dbReference type="RuleBase" id="RU003939"/>
    </source>
</evidence>
<dbReference type="GO" id="GO:0006417">
    <property type="term" value="P:regulation of translation"/>
    <property type="evidence" value="ECO:0007669"/>
    <property type="project" value="UniProtKB-KW"/>
</dbReference>
<comment type="caution">
    <text evidence="10">The sequence shown here is derived from an EMBL/GenBank/DDBJ whole genome shotgun (WGS) entry which is preliminary data.</text>
</comment>
<evidence type="ECO:0000313" key="10">
    <source>
        <dbReference type="EMBL" id="HET98446.1"/>
    </source>
</evidence>
<evidence type="ECO:0000256" key="9">
    <source>
        <dbReference type="SAM" id="MobiDB-lite"/>
    </source>
</evidence>
<keyword evidence="6" id="KW-0804">Transcription</keyword>
<keyword evidence="3" id="KW-0810">Translation regulation</keyword>
<dbReference type="GO" id="GO:0005829">
    <property type="term" value="C:cytosol"/>
    <property type="evidence" value="ECO:0007669"/>
    <property type="project" value="TreeGrafter"/>
</dbReference>
<accession>A0A7C2TH06</accession>
<dbReference type="GO" id="GO:0006310">
    <property type="term" value="P:DNA recombination"/>
    <property type="evidence" value="ECO:0007669"/>
    <property type="project" value="UniProtKB-KW"/>
</dbReference>
<keyword evidence="5" id="KW-0238">DNA-binding</keyword>
<dbReference type="GO" id="GO:0009893">
    <property type="term" value="P:positive regulation of metabolic process"/>
    <property type="evidence" value="ECO:0007669"/>
    <property type="project" value="UniProtKB-ARBA"/>
</dbReference>
<sequence length="97" mass="11258">MNRANLTRKDLAKAINEKMGFSQRSAADLVDIVFDRLKATLLTEEPIKLVQFGTFNVRRKSPRQGRNPRTGDPMEITKRSMISFRPSKIVRERINRK</sequence>
<protein>
    <recommendedName>
        <fullName evidence="2">Integration host factor subunit alpha</fullName>
    </recommendedName>
</protein>
<evidence type="ECO:0000256" key="6">
    <source>
        <dbReference type="ARBA" id="ARBA00023163"/>
    </source>
</evidence>
<keyword evidence="4" id="KW-0805">Transcription regulation</keyword>
<evidence type="ECO:0000256" key="2">
    <source>
        <dbReference type="ARBA" id="ARBA00018329"/>
    </source>
</evidence>
<dbReference type="AlphaFoldDB" id="A0A7C2TH06"/>
<name>A0A7C2TH06_9BACT</name>
<comment type="similarity">
    <text evidence="1 8">Belongs to the bacterial histone-like protein family.</text>
</comment>
<dbReference type="Proteomes" id="UP000885986">
    <property type="component" value="Unassembled WGS sequence"/>
</dbReference>
<feature type="region of interest" description="Disordered" evidence="9">
    <location>
        <begin position="59"/>
        <end position="80"/>
    </location>
</feature>
<evidence type="ECO:0000256" key="5">
    <source>
        <dbReference type="ARBA" id="ARBA00023125"/>
    </source>
</evidence>
<dbReference type="SMART" id="SM00411">
    <property type="entry name" value="BHL"/>
    <property type="match status" value="1"/>
</dbReference>
<keyword evidence="7" id="KW-0233">DNA recombination</keyword>
<dbReference type="InterPro" id="IPR005684">
    <property type="entry name" value="IHF_alpha"/>
</dbReference>
<dbReference type="PRINTS" id="PR01727">
    <property type="entry name" value="DNABINDINGHU"/>
</dbReference>
<dbReference type="GO" id="GO:0003677">
    <property type="term" value="F:DNA binding"/>
    <property type="evidence" value="ECO:0007669"/>
    <property type="project" value="UniProtKB-KW"/>
</dbReference>
<dbReference type="InterPro" id="IPR000119">
    <property type="entry name" value="Hist_DNA-bd"/>
</dbReference>
<organism evidence="10">
    <name type="scientific">Desulfurivibrio alkaliphilus</name>
    <dbReference type="NCBI Taxonomy" id="427923"/>
    <lineage>
        <taxon>Bacteria</taxon>
        <taxon>Pseudomonadati</taxon>
        <taxon>Thermodesulfobacteriota</taxon>
        <taxon>Desulfobulbia</taxon>
        <taxon>Desulfobulbales</taxon>
        <taxon>Desulfobulbaceae</taxon>
        <taxon>Desulfurivibrio</taxon>
    </lineage>
</organism>
<dbReference type="Pfam" id="PF00216">
    <property type="entry name" value="Bac_DNA_binding"/>
    <property type="match status" value="1"/>
</dbReference>
<reference evidence="10" key="1">
    <citation type="journal article" date="2020" name="mSystems">
        <title>Genome- and Community-Level Interaction Insights into Carbon Utilization and Element Cycling Functions of Hydrothermarchaeota in Hydrothermal Sediment.</title>
        <authorList>
            <person name="Zhou Z."/>
            <person name="Liu Y."/>
            <person name="Xu W."/>
            <person name="Pan J."/>
            <person name="Luo Z.H."/>
            <person name="Li M."/>
        </authorList>
    </citation>
    <scope>NUCLEOTIDE SEQUENCE [LARGE SCALE GENOMIC DNA]</scope>
    <source>
        <strain evidence="10">SpSt-1224</strain>
    </source>
</reference>
<dbReference type="PANTHER" id="PTHR33175:SF2">
    <property type="entry name" value="INTEGRATION HOST FACTOR SUBUNIT ALPHA"/>
    <property type="match status" value="1"/>
</dbReference>
<evidence type="ECO:0000256" key="7">
    <source>
        <dbReference type="ARBA" id="ARBA00023172"/>
    </source>
</evidence>
<dbReference type="SUPFAM" id="SSF47729">
    <property type="entry name" value="IHF-like DNA-binding proteins"/>
    <property type="match status" value="1"/>
</dbReference>
<dbReference type="PANTHER" id="PTHR33175">
    <property type="entry name" value="DNA-BINDING PROTEIN HU"/>
    <property type="match status" value="1"/>
</dbReference>
<dbReference type="CDD" id="cd13835">
    <property type="entry name" value="IHF_A"/>
    <property type="match status" value="1"/>
</dbReference>
<dbReference type="GO" id="GO:0030527">
    <property type="term" value="F:structural constituent of chromatin"/>
    <property type="evidence" value="ECO:0007669"/>
    <property type="project" value="InterPro"/>
</dbReference>
<gene>
    <name evidence="10" type="ORF">ENN98_07120</name>
</gene>
<dbReference type="InterPro" id="IPR010992">
    <property type="entry name" value="IHF-like_DNA-bd_dom_sf"/>
</dbReference>
<dbReference type="Gene3D" id="4.10.520.10">
    <property type="entry name" value="IHF-like DNA-binding proteins"/>
    <property type="match status" value="1"/>
</dbReference>
<proteinExistence type="inferred from homology"/>
<dbReference type="EMBL" id="DSDS01000157">
    <property type="protein sequence ID" value="HET98446.1"/>
    <property type="molecule type" value="Genomic_DNA"/>
</dbReference>
<evidence type="ECO:0000256" key="4">
    <source>
        <dbReference type="ARBA" id="ARBA00023015"/>
    </source>
</evidence>
<dbReference type="GO" id="GO:0006355">
    <property type="term" value="P:regulation of DNA-templated transcription"/>
    <property type="evidence" value="ECO:0007669"/>
    <property type="project" value="InterPro"/>
</dbReference>
<evidence type="ECO:0000256" key="1">
    <source>
        <dbReference type="ARBA" id="ARBA00010529"/>
    </source>
</evidence>